<comment type="catalytic activity">
    <reaction evidence="1">
        <text>Preferential cleavage: Arg-|-Xaa, Lys-|-Xaa.</text>
        <dbReference type="EC" id="3.4.21.10"/>
    </reaction>
</comment>
<dbReference type="Proteomes" id="UP000588334">
    <property type="component" value="Unassembled WGS sequence"/>
</dbReference>
<dbReference type="GO" id="GO:0004252">
    <property type="term" value="F:serine-type endopeptidase activity"/>
    <property type="evidence" value="ECO:0007669"/>
    <property type="project" value="InterPro"/>
</dbReference>
<evidence type="ECO:0000256" key="7">
    <source>
        <dbReference type="ARBA" id="ARBA00023157"/>
    </source>
</evidence>
<dbReference type="FunFam" id="2.40.10.10:FF:000003">
    <property type="entry name" value="Transmembrane serine protease 3"/>
    <property type="match status" value="1"/>
</dbReference>
<gene>
    <name evidence="10" type="primary">Acr_0</name>
    <name evidence="10" type="ORF">SCLMEX_R12824</name>
</gene>
<dbReference type="PROSITE" id="PS50240">
    <property type="entry name" value="TRYPSIN_DOM"/>
    <property type="match status" value="1"/>
</dbReference>
<evidence type="ECO:0000313" key="10">
    <source>
        <dbReference type="EMBL" id="NXF70937.1"/>
    </source>
</evidence>
<evidence type="ECO:0000256" key="8">
    <source>
        <dbReference type="RuleBase" id="RU363034"/>
    </source>
</evidence>
<dbReference type="InterPro" id="IPR033116">
    <property type="entry name" value="TRYPSIN_SER"/>
</dbReference>
<dbReference type="InterPro" id="IPR018114">
    <property type="entry name" value="TRYPSIN_HIS"/>
</dbReference>
<dbReference type="SMART" id="SM00020">
    <property type="entry name" value="Tryp_SPc"/>
    <property type="match status" value="1"/>
</dbReference>
<dbReference type="PANTHER" id="PTHR24252:SF8">
    <property type="entry name" value="ACROSIN"/>
    <property type="match status" value="1"/>
</dbReference>
<dbReference type="Pfam" id="PF00089">
    <property type="entry name" value="Trypsin"/>
    <property type="match status" value="1"/>
</dbReference>
<evidence type="ECO:0000256" key="2">
    <source>
        <dbReference type="ARBA" id="ARBA00012050"/>
    </source>
</evidence>
<evidence type="ECO:0000259" key="9">
    <source>
        <dbReference type="PROSITE" id="PS50240"/>
    </source>
</evidence>
<keyword evidence="4 8" id="KW-0645">Protease</keyword>
<dbReference type="PROSITE" id="PS00134">
    <property type="entry name" value="TRYPSIN_HIS"/>
    <property type="match status" value="1"/>
</dbReference>
<name>A0A7K8VWB8_9FURN</name>
<feature type="non-terminal residue" evidence="10">
    <location>
        <position position="245"/>
    </location>
</feature>
<evidence type="ECO:0000313" key="11">
    <source>
        <dbReference type="Proteomes" id="UP000588334"/>
    </source>
</evidence>
<keyword evidence="7" id="KW-1015">Disulfide bond</keyword>
<evidence type="ECO:0000256" key="5">
    <source>
        <dbReference type="ARBA" id="ARBA00022801"/>
    </source>
</evidence>
<accession>A0A7K8VWB8</accession>
<dbReference type="GO" id="GO:0007340">
    <property type="term" value="P:acrosome reaction"/>
    <property type="evidence" value="ECO:0007669"/>
    <property type="project" value="TreeGrafter"/>
</dbReference>
<dbReference type="EMBL" id="VWZF01000274">
    <property type="protein sequence ID" value="NXF70937.1"/>
    <property type="molecule type" value="Genomic_DNA"/>
</dbReference>
<dbReference type="GO" id="GO:0006508">
    <property type="term" value="P:proteolysis"/>
    <property type="evidence" value="ECO:0007669"/>
    <property type="project" value="UniProtKB-KW"/>
</dbReference>
<dbReference type="PROSITE" id="PS00135">
    <property type="entry name" value="TRYPSIN_SER"/>
    <property type="match status" value="1"/>
</dbReference>
<organism evidence="10 11">
    <name type="scientific">Sclerurus mexicanus</name>
    <name type="common">tawny-throated leaftosser</name>
    <dbReference type="NCBI Taxonomy" id="265632"/>
    <lineage>
        <taxon>Eukaryota</taxon>
        <taxon>Metazoa</taxon>
        <taxon>Chordata</taxon>
        <taxon>Craniata</taxon>
        <taxon>Vertebrata</taxon>
        <taxon>Euteleostomi</taxon>
        <taxon>Archelosauria</taxon>
        <taxon>Archosauria</taxon>
        <taxon>Dinosauria</taxon>
        <taxon>Saurischia</taxon>
        <taxon>Theropoda</taxon>
        <taxon>Coelurosauria</taxon>
        <taxon>Aves</taxon>
        <taxon>Neognathae</taxon>
        <taxon>Neoaves</taxon>
        <taxon>Telluraves</taxon>
        <taxon>Australaves</taxon>
        <taxon>Passeriformes</taxon>
        <taxon>Furnariidae</taxon>
        <taxon>Sclerurus</taxon>
    </lineage>
</organism>
<dbReference type="OrthoDB" id="6339452at2759"/>
<reference evidence="10 11" key="1">
    <citation type="submission" date="2019-09" db="EMBL/GenBank/DDBJ databases">
        <title>Bird 10,000 Genomes (B10K) Project - Family phase.</title>
        <authorList>
            <person name="Zhang G."/>
        </authorList>
    </citation>
    <scope>NUCLEOTIDE SEQUENCE [LARGE SCALE GENOMIC DNA]</scope>
    <source>
        <strain evidence="10">B10K-DU-001-03</strain>
        <tissue evidence="10">Muscle</tissue>
    </source>
</reference>
<evidence type="ECO:0000256" key="4">
    <source>
        <dbReference type="ARBA" id="ARBA00022670"/>
    </source>
</evidence>
<dbReference type="InterPro" id="IPR043504">
    <property type="entry name" value="Peptidase_S1_PA_chymotrypsin"/>
</dbReference>
<dbReference type="SUPFAM" id="SSF50494">
    <property type="entry name" value="Trypsin-like serine proteases"/>
    <property type="match status" value="1"/>
</dbReference>
<dbReference type="PRINTS" id="PR00722">
    <property type="entry name" value="CHYMOTRYPSIN"/>
</dbReference>
<feature type="domain" description="Peptidase S1" evidence="9">
    <location>
        <begin position="2"/>
        <end position="245"/>
    </location>
</feature>
<proteinExistence type="predicted"/>
<dbReference type="PANTHER" id="PTHR24252">
    <property type="entry name" value="ACROSIN-RELATED"/>
    <property type="match status" value="1"/>
</dbReference>
<sequence length="245" mass="26526">RVVGGIDVLPGTGAWAGIVSIQNYWAPDWASHVCGGTLIRPQWVLSAAHCFINRTNPLSEWAVVAGATVTTDKGRGVQVRRIKQVRMHKDYAYDILNDIAVLELEQPIACSPTIQLACLPGPSVKLALQTCYIAGWGHTYAKTEAPPGVILQQAKVPVINNELCNSSDWNAGLIQEYNLCAGYPEGGVTTCQGDSGGPLICKDSTSDFFWQVGLTSWGVGCARPKKPAVSISTQYFYNWIMEQIG</sequence>
<feature type="non-terminal residue" evidence="10">
    <location>
        <position position="1"/>
    </location>
</feature>
<keyword evidence="6 8" id="KW-0720">Serine protease</keyword>
<protein>
    <recommendedName>
        <fullName evidence="3">Acrosin</fullName>
        <ecNumber evidence="2">3.4.21.10</ecNumber>
    </recommendedName>
</protein>
<evidence type="ECO:0000256" key="6">
    <source>
        <dbReference type="ARBA" id="ARBA00022825"/>
    </source>
</evidence>
<dbReference type="AlphaFoldDB" id="A0A7K8VWB8"/>
<keyword evidence="11" id="KW-1185">Reference proteome</keyword>
<keyword evidence="5 8" id="KW-0378">Hydrolase</keyword>
<dbReference type="CDD" id="cd00190">
    <property type="entry name" value="Tryp_SPc"/>
    <property type="match status" value="1"/>
</dbReference>
<evidence type="ECO:0000256" key="1">
    <source>
        <dbReference type="ARBA" id="ARBA00001656"/>
    </source>
</evidence>
<evidence type="ECO:0000256" key="3">
    <source>
        <dbReference type="ARBA" id="ARBA00017161"/>
    </source>
</evidence>
<comment type="caution">
    <text evidence="10">The sequence shown here is derived from an EMBL/GenBank/DDBJ whole genome shotgun (WGS) entry which is preliminary data.</text>
</comment>
<dbReference type="EC" id="3.4.21.10" evidence="2"/>
<dbReference type="InterPro" id="IPR001254">
    <property type="entry name" value="Trypsin_dom"/>
</dbReference>
<dbReference type="InterPro" id="IPR001314">
    <property type="entry name" value="Peptidase_S1A"/>
</dbReference>
<dbReference type="InterPro" id="IPR009003">
    <property type="entry name" value="Peptidase_S1_PA"/>
</dbReference>
<dbReference type="Gene3D" id="2.40.10.10">
    <property type="entry name" value="Trypsin-like serine proteases"/>
    <property type="match status" value="2"/>
</dbReference>